<protein>
    <recommendedName>
        <fullName evidence="4">EF-hand domain-containing protein</fullName>
    </recommendedName>
</protein>
<dbReference type="EMBL" id="JAZHFV010000001">
    <property type="protein sequence ID" value="MEX4006641.1"/>
    <property type="molecule type" value="Genomic_DNA"/>
</dbReference>
<evidence type="ECO:0000313" key="2">
    <source>
        <dbReference type="EMBL" id="MEX4006641.1"/>
    </source>
</evidence>
<feature type="signal peptide" evidence="1">
    <location>
        <begin position="1"/>
        <end position="23"/>
    </location>
</feature>
<dbReference type="Proteomes" id="UP001559025">
    <property type="component" value="Unassembled WGS sequence"/>
</dbReference>
<organism evidence="2 3">
    <name type="scientific">Neoaquamicrobium sediminum</name>
    <dbReference type="NCBI Taxonomy" id="1849104"/>
    <lineage>
        <taxon>Bacteria</taxon>
        <taxon>Pseudomonadati</taxon>
        <taxon>Pseudomonadota</taxon>
        <taxon>Alphaproteobacteria</taxon>
        <taxon>Hyphomicrobiales</taxon>
        <taxon>Phyllobacteriaceae</taxon>
        <taxon>Neoaquamicrobium</taxon>
    </lineage>
</organism>
<evidence type="ECO:0000313" key="3">
    <source>
        <dbReference type="Proteomes" id="UP001559025"/>
    </source>
</evidence>
<name>A0ABV3WQP9_9HYPH</name>
<keyword evidence="3" id="KW-1185">Reference proteome</keyword>
<evidence type="ECO:0008006" key="4">
    <source>
        <dbReference type="Google" id="ProtNLM"/>
    </source>
</evidence>
<comment type="caution">
    <text evidence="2">The sequence shown here is derived from an EMBL/GenBank/DDBJ whole genome shotgun (WGS) entry which is preliminary data.</text>
</comment>
<reference evidence="2 3" key="1">
    <citation type="submission" date="2024-01" db="EMBL/GenBank/DDBJ databases">
        <title>New evidence supports the origin of RcGTA from prophage.</title>
        <authorList>
            <person name="Xu Y."/>
            <person name="Liu B."/>
            <person name="Chen F."/>
        </authorList>
    </citation>
    <scope>NUCLEOTIDE SEQUENCE [LARGE SCALE GENOMIC DNA]</scope>
    <source>
        <strain evidence="2 3">CBW1107-2</strain>
    </source>
</reference>
<gene>
    <name evidence="2" type="ORF">V1479_04950</name>
</gene>
<sequence length="161" mass="17640">MKRIKFALLTALASLFLASYAVALESRQAAIVADVLERLASERGEPVYYDEEAADDWHEFDADGDGLIPAAGFTRESWQVAYEQTMKGLMALMPQSEFDAMFGNVEEKVAALQGLTAEQKRELAGDFMAEAERVKAYRAEGAAFAEAVRPVAGRLRALGDQ</sequence>
<feature type="chain" id="PRO_5047419202" description="EF-hand domain-containing protein" evidence="1">
    <location>
        <begin position="24"/>
        <end position="161"/>
    </location>
</feature>
<dbReference type="RefSeq" id="WP_368801904.1">
    <property type="nucleotide sequence ID" value="NZ_JAZHFV010000001.1"/>
</dbReference>
<proteinExistence type="predicted"/>
<evidence type="ECO:0000256" key="1">
    <source>
        <dbReference type="SAM" id="SignalP"/>
    </source>
</evidence>
<accession>A0ABV3WQP9</accession>
<keyword evidence="1" id="KW-0732">Signal</keyword>